<dbReference type="EMBL" id="CAJVPV010016261">
    <property type="protein sequence ID" value="CAG8697183.1"/>
    <property type="molecule type" value="Genomic_DNA"/>
</dbReference>
<evidence type="ECO:0000313" key="1">
    <source>
        <dbReference type="EMBL" id="CAG8697183.1"/>
    </source>
</evidence>
<reference evidence="1" key="1">
    <citation type="submission" date="2021-06" db="EMBL/GenBank/DDBJ databases">
        <authorList>
            <person name="Kallberg Y."/>
            <person name="Tangrot J."/>
            <person name="Rosling A."/>
        </authorList>
    </citation>
    <scope>NUCLEOTIDE SEQUENCE</scope>
    <source>
        <strain evidence="1">CL551</strain>
    </source>
</reference>
<gene>
    <name evidence="1" type="ORF">AMORRO_LOCUS11909</name>
</gene>
<organism evidence="1 2">
    <name type="scientific">Acaulospora morrowiae</name>
    <dbReference type="NCBI Taxonomy" id="94023"/>
    <lineage>
        <taxon>Eukaryota</taxon>
        <taxon>Fungi</taxon>
        <taxon>Fungi incertae sedis</taxon>
        <taxon>Mucoromycota</taxon>
        <taxon>Glomeromycotina</taxon>
        <taxon>Glomeromycetes</taxon>
        <taxon>Diversisporales</taxon>
        <taxon>Acaulosporaceae</taxon>
        <taxon>Acaulospora</taxon>
    </lineage>
</organism>
<dbReference type="AlphaFoldDB" id="A0A9N9HMW6"/>
<dbReference type="OrthoDB" id="2420054at2759"/>
<keyword evidence="2" id="KW-1185">Reference proteome</keyword>
<name>A0A9N9HMW6_9GLOM</name>
<comment type="caution">
    <text evidence="1">The sequence shown here is derived from an EMBL/GenBank/DDBJ whole genome shotgun (WGS) entry which is preliminary data.</text>
</comment>
<evidence type="ECO:0000313" key="2">
    <source>
        <dbReference type="Proteomes" id="UP000789342"/>
    </source>
</evidence>
<feature type="non-terminal residue" evidence="1">
    <location>
        <position position="369"/>
    </location>
</feature>
<accession>A0A9N9HMW6</accession>
<protein>
    <submittedName>
        <fullName evidence="1">2368_t:CDS:1</fullName>
    </submittedName>
</protein>
<dbReference type="Proteomes" id="UP000789342">
    <property type="component" value="Unassembled WGS sequence"/>
</dbReference>
<proteinExistence type="predicted"/>
<sequence length="369" mass="43705">TAKDVAPYKMTKTKKTIDINNKEYQIVSEITTSITNSFDEKDTIEITTNTQEVFEEWNLEEFEEVEKRFLNWHNNAGSNLRTIYTGTSRTTLWRKDKEKKKHEEHVKEIKTINMFFQPVQTILSTQHSRLSLLHIRLEELNQQCSIGKSMKENNKIFTYDYLRLLSIRQFIQLLLDGQSKMNISRQIAQTIWCKGDYMAMCIRKWGSHFIQTGTLQTHYQGKYTKLKSLLDDEDFTENCKAWLQQQKPEVRSPKNLKTYIEDTLFPKSTEPQLKPGKKEFVQVTHDECHFYPNDSQRRVWIQEEENILRSKHLGRSIMVSAFLCPCHGLLRLSEQQLQANSHIEHQESFVLRSIQEDGYWKSEHMLDQV</sequence>